<dbReference type="AlphaFoldDB" id="A0A803MP91"/>
<dbReference type="Gramene" id="AUR62033092-RA">
    <property type="protein sequence ID" value="AUR62033092-RA:cds"/>
    <property type="gene ID" value="AUR62033092"/>
</dbReference>
<dbReference type="SUPFAM" id="SSF56219">
    <property type="entry name" value="DNase I-like"/>
    <property type="match status" value="1"/>
</dbReference>
<feature type="compositionally biased region" description="Basic and acidic residues" evidence="1">
    <location>
        <begin position="43"/>
        <end position="53"/>
    </location>
</feature>
<name>A0A803MP91_CHEQI</name>
<dbReference type="Proteomes" id="UP000596660">
    <property type="component" value="Unplaced"/>
</dbReference>
<reference evidence="2" key="2">
    <citation type="submission" date="2021-03" db="UniProtKB">
        <authorList>
            <consortium name="EnsemblPlants"/>
        </authorList>
    </citation>
    <scope>IDENTIFICATION</scope>
</reference>
<evidence type="ECO:0000313" key="3">
    <source>
        <dbReference type="Proteomes" id="UP000596660"/>
    </source>
</evidence>
<dbReference type="InterPro" id="IPR036691">
    <property type="entry name" value="Endo/exonu/phosph_ase_sf"/>
</dbReference>
<dbReference type="EnsemblPlants" id="AUR62033092-RA">
    <property type="protein sequence ID" value="AUR62033092-RA:cds"/>
    <property type="gene ID" value="AUR62033092"/>
</dbReference>
<sequence length="431" mass="49514">MVLRTRGARICEKNAASIPEIHTDGAGEIRKEREESMGMVGSDESKIRSREEKYDGAVGGFNTEKEKMVIDYKDPNETVVADGKREETEKIVEGEIMRNKVKNDGVQEGVKGGGLRKVNIIKSDSQVKGAGNRMSGGKRGVCEKDDESFDMIMERGEDELEIKKRKITRKQGWRFTGGLCFPKSEKKYFTRSLLENLRGDPSKPWVCGSDFNLIFLSSEKQGGNDFRNDEAGIFREVVASCDLVDLGCVGHRFTWTNNQGGSRNVQERLDRFLANKKWKDMFPGTFVSHLSKRKSDHLPILLCISESVGKIIKKKYRFEEMWLRDEMCGEIVKDAWSWGGDICSKIAHTSMNLSAWSRNKFGDFMEEMKDCRAMMESLLREVQSDEIITQMRALDDRMDELEKREELYWRQRSRQDWLKNGDKNTTFSYEG</sequence>
<keyword evidence="3" id="KW-1185">Reference proteome</keyword>
<feature type="region of interest" description="Disordered" evidence="1">
    <location>
        <begin position="27"/>
        <end position="53"/>
    </location>
</feature>
<evidence type="ECO:0000313" key="2">
    <source>
        <dbReference type="EnsemblPlants" id="AUR62033092-RA:cds"/>
    </source>
</evidence>
<dbReference type="PANTHER" id="PTHR33710">
    <property type="entry name" value="BNAC02G09200D PROTEIN"/>
    <property type="match status" value="1"/>
</dbReference>
<organism evidence="2 3">
    <name type="scientific">Chenopodium quinoa</name>
    <name type="common">Quinoa</name>
    <dbReference type="NCBI Taxonomy" id="63459"/>
    <lineage>
        <taxon>Eukaryota</taxon>
        <taxon>Viridiplantae</taxon>
        <taxon>Streptophyta</taxon>
        <taxon>Embryophyta</taxon>
        <taxon>Tracheophyta</taxon>
        <taxon>Spermatophyta</taxon>
        <taxon>Magnoliopsida</taxon>
        <taxon>eudicotyledons</taxon>
        <taxon>Gunneridae</taxon>
        <taxon>Pentapetalae</taxon>
        <taxon>Caryophyllales</taxon>
        <taxon>Chenopodiaceae</taxon>
        <taxon>Chenopodioideae</taxon>
        <taxon>Atripliceae</taxon>
        <taxon>Chenopodium</taxon>
    </lineage>
</organism>
<accession>A0A803MP91</accession>
<dbReference type="PANTHER" id="PTHR33710:SF77">
    <property type="entry name" value="DNASE I-LIKE SUPERFAMILY PROTEIN"/>
    <property type="match status" value="1"/>
</dbReference>
<feature type="compositionally biased region" description="Basic and acidic residues" evidence="1">
    <location>
        <begin position="27"/>
        <end position="36"/>
    </location>
</feature>
<protein>
    <submittedName>
        <fullName evidence="2">Uncharacterized protein</fullName>
    </submittedName>
</protein>
<reference evidence="2" key="1">
    <citation type="journal article" date="2017" name="Nature">
        <title>The genome of Chenopodium quinoa.</title>
        <authorList>
            <person name="Jarvis D.E."/>
            <person name="Ho Y.S."/>
            <person name="Lightfoot D.J."/>
            <person name="Schmoeckel S.M."/>
            <person name="Li B."/>
            <person name="Borm T.J.A."/>
            <person name="Ohyanagi H."/>
            <person name="Mineta K."/>
            <person name="Michell C.T."/>
            <person name="Saber N."/>
            <person name="Kharbatia N.M."/>
            <person name="Rupper R.R."/>
            <person name="Sharp A.R."/>
            <person name="Dally N."/>
            <person name="Boughton B.A."/>
            <person name="Woo Y.H."/>
            <person name="Gao G."/>
            <person name="Schijlen E.G.W.M."/>
            <person name="Guo X."/>
            <person name="Momin A.A."/>
            <person name="Negrao S."/>
            <person name="Al-Babili S."/>
            <person name="Gehring C."/>
            <person name="Roessner U."/>
            <person name="Jung C."/>
            <person name="Murphy K."/>
            <person name="Arold S.T."/>
            <person name="Gojobori T."/>
            <person name="van der Linden C.G."/>
            <person name="van Loo E.N."/>
            <person name="Jellen E.N."/>
            <person name="Maughan P.J."/>
            <person name="Tester M."/>
        </authorList>
    </citation>
    <scope>NUCLEOTIDE SEQUENCE [LARGE SCALE GENOMIC DNA]</scope>
    <source>
        <strain evidence="2">cv. PI 614886</strain>
    </source>
</reference>
<proteinExistence type="predicted"/>
<dbReference type="Gene3D" id="3.60.10.10">
    <property type="entry name" value="Endonuclease/exonuclease/phosphatase"/>
    <property type="match status" value="1"/>
</dbReference>
<evidence type="ECO:0000256" key="1">
    <source>
        <dbReference type="SAM" id="MobiDB-lite"/>
    </source>
</evidence>